<evidence type="ECO:0000313" key="3">
    <source>
        <dbReference type="Proteomes" id="UP000215914"/>
    </source>
</evidence>
<feature type="compositionally biased region" description="Basic and acidic residues" evidence="1">
    <location>
        <begin position="30"/>
        <end position="40"/>
    </location>
</feature>
<gene>
    <name evidence="2" type="ORF">HanXRQr2_Chr17g0787581</name>
</gene>
<dbReference type="Gramene" id="mRNA:HanXRQr2_Chr17g0787581">
    <property type="protein sequence ID" value="CDS:HanXRQr2_Chr17g0787581.1"/>
    <property type="gene ID" value="HanXRQr2_Chr17g0787581"/>
</dbReference>
<evidence type="ECO:0000256" key="1">
    <source>
        <dbReference type="SAM" id="MobiDB-lite"/>
    </source>
</evidence>
<evidence type="ECO:0000313" key="2">
    <source>
        <dbReference type="EMBL" id="KAF5754113.1"/>
    </source>
</evidence>
<dbReference type="Proteomes" id="UP000215914">
    <property type="component" value="Unassembled WGS sequence"/>
</dbReference>
<dbReference type="AlphaFoldDB" id="A0A9K3DG70"/>
<organism evidence="2 3">
    <name type="scientific">Helianthus annuus</name>
    <name type="common">Common sunflower</name>
    <dbReference type="NCBI Taxonomy" id="4232"/>
    <lineage>
        <taxon>Eukaryota</taxon>
        <taxon>Viridiplantae</taxon>
        <taxon>Streptophyta</taxon>
        <taxon>Embryophyta</taxon>
        <taxon>Tracheophyta</taxon>
        <taxon>Spermatophyta</taxon>
        <taxon>Magnoliopsida</taxon>
        <taxon>eudicotyledons</taxon>
        <taxon>Gunneridae</taxon>
        <taxon>Pentapetalae</taxon>
        <taxon>asterids</taxon>
        <taxon>campanulids</taxon>
        <taxon>Asterales</taxon>
        <taxon>Asteraceae</taxon>
        <taxon>Asteroideae</taxon>
        <taxon>Heliantheae alliance</taxon>
        <taxon>Heliantheae</taxon>
        <taxon>Helianthus</taxon>
    </lineage>
</organism>
<sequence>METRDSISFKLIISPSTSPNFPHLSLSHSDVGDRSRSDRLLRRRFRPTTHLPRSPLIPANRMTNHRPWWRHSSATETERRQNHRAARTAAVLGVSSRRLVLVFV</sequence>
<keyword evidence="3" id="KW-1185">Reference proteome</keyword>
<name>A0A9K3DG70_HELAN</name>
<feature type="region of interest" description="Disordered" evidence="1">
    <location>
        <begin position="15"/>
        <end position="68"/>
    </location>
</feature>
<proteinExistence type="predicted"/>
<accession>A0A9K3DG70</accession>
<reference evidence="2" key="2">
    <citation type="submission" date="2020-06" db="EMBL/GenBank/DDBJ databases">
        <title>Helianthus annuus Genome sequencing and assembly Release 2.</title>
        <authorList>
            <person name="Gouzy J."/>
            <person name="Langlade N."/>
            <person name="Munos S."/>
        </authorList>
    </citation>
    <scope>NUCLEOTIDE SEQUENCE</scope>
    <source>
        <tissue evidence="2">Leaves</tissue>
    </source>
</reference>
<comment type="caution">
    <text evidence="2">The sequence shown here is derived from an EMBL/GenBank/DDBJ whole genome shotgun (WGS) entry which is preliminary data.</text>
</comment>
<reference evidence="2" key="1">
    <citation type="journal article" date="2017" name="Nature">
        <title>The sunflower genome provides insights into oil metabolism, flowering and Asterid evolution.</title>
        <authorList>
            <person name="Badouin H."/>
            <person name="Gouzy J."/>
            <person name="Grassa C.J."/>
            <person name="Murat F."/>
            <person name="Staton S.E."/>
            <person name="Cottret L."/>
            <person name="Lelandais-Briere C."/>
            <person name="Owens G.L."/>
            <person name="Carrere S."/>
            <person name="Mayjonade B."/>
            <person name="Legrand L."/>
            <person name="Gill N."/>
            <person name="Kane N.C."/>
            <person name="Bowers J.E."/>
            <person name="Hubner S."/>
            <person name="Bellec A."/>
            <person name="Berard A."/>
            <person name="Berges H."/>
            <person name="Blanchet N."/>
            <person name="Boniface M.C."/>
            <person name="Brunel D."/>
            <person name="Catrice O."/>
            <person name="Chaidir N."/>
            <person name="Claudel C."/>
            <person name="Donnadieu C."/>
            <person name="Faraut T."/>
            <person name="Fievet G."/>
            <person name="Helmstetter N."/>
            <person name="King M."/>
            <person name="Knapp S.J."/>
            <person name="Lai Z."/>
            <person name="Le Paslier M.C."/>
            <person name="Lippi Y."/>
            <person name="Lorenzon L."/>
            <person name="Mandel J.R."/>
            <person name="Marage G."/>
            <person name="Marchand G."/>
            <person name="Marquand E."/>
            <person name="Bret-Mestries E."/>
            <person name="Morien E."/>
            <person name="Nambeesan S."/>
            <person name="Nguyen T."/>
            <person name="Pegot-Espagnet P."/>
            <person name="Pouilly N."/>
            <person name="Raftis F."/>
            <person name="Sallet E."/>
            <person name="Schiex T."/>
            <person name="Thomas J."/>
            <person name="Vandecasteele C."/>
            <person name="Vares D."/>
            <person name="Vear F."/>
            <person name="Vautrin S."/>
            <person name="Crespi M."/>
            <person name="Mangin B."/>
            <person name="Burke J.M."/>
            <person name="Salse J."/>
            <person name="Munos S."/>
            <person name="Vincourt P."/>
            <person name="Rieseberg L.H."/>
            <person name="Langlade N.B."/>
        </authorList>
    </citation>
    <scope>NUCLEOTIDE SEQUENCE</scope>
    <source>
        <tissue evidence="2">Leaves</tissue>
    </source>
</reference>
<dbReference type="EMBL" id="MNCJ02000332">
    <property type="protein sequence ID" value="KAF5754113.1"/>
    <property type="molecule type" value="Genomic_DNA"/>
</dbReference>
<protein>
    <submittedName>
        <fullName evidence="2">Uncharacterized protein</fullName>
    </submittedName>
</protein>